<feature type="compositionally biased region" description="Low complexity" evidence="2">
    <location>
        <begin position="195"/>
        <end position="210"/>
    </location>
</feature>
<name>A0A0D3F4Q2_9ORYZ</name>
<dbReference type="STRING" id="65489.A0A0D3F4Q2"/>
<dbReference type="HOGENOM" id="CLU_494669_0_0_1"/>
<protein>
    <submittedName>
        <fullName evidence="3">Uncharacterized protein</fullName>
    </submittedName>
</protein>
<feature type="region of interest" description="Disordered" evidence="2">
    <location>
        <begin position="475"/>
        <end position="516"/>
    </location>
</feature>
<organism evidence="3">
    <name type="scientific">Oryza barthii</name>
    <dbReference type="NCBI Taxonomy" id="65489"/>
    <lineage>
        <taxon>Eukaryota</taxon>
        <taxon>Viridiplantae</taxon>
        <taxon>Streptophyta</taxon>
        <taxon>Embryophyta</taxon>
        <taxon>Tracheophyta</taxon>
        <taxon>Spermatophyta</taxon>
        <taxon>Magnoliopsida</taxon>
        <taxon>Liliopsida</taxon>
        <taxon>Poales</taxon>
        <taxon>Poaceae</taxon>
        <taxon>BOP clade</taxon>
        <taxon>Oryzoideae</taxon>
        <taxon>Oryzeae</taxon>
        <taxon>Oryzinae</taxon>
        <taxon>Oryza</taxon>
    </lineage>
</organism>
<keyword evidence="1" id="KW-0175">Coiled coil</keyword>
<sequence>MVRGLTTAEFGRLLQRQADGRANRVHAGELPSRSIPSRATDDDIEISKKHKRAVTKGANPSRRQGGKDAAETDADEEDDDEREARSDEDGGSHGYTPGPVRAKAGVSSHVLPVSVQDIVGSNALLAISSSATKLGAIARKKKGPVQIASGFTDRSSDRTPTSPAPRRVAPRRRHLLPQPASDAEAPTGRISNNRSNTSALPPAPSAAATHSDSNNIVTKVMSSLLWFQLGACTVLRVHIKDPLSQKCLNRLEPGHHLSNGLLLSPRKRDDSILQQQLQSMSQASDINVVVNISHASPAAPTQMSGNVENKSLTGENKSLRVDLEGANKRAAERECQLAAALEKIKSLETQLVSAEAATKALAPPATESAKQACYTLRLALNDLGAHAADLVVEVAGTYGDCCARVAAGFVLSLLHEHGCNHVEDFPEIVKKDWPENDQFAASAVKAFRKSFWENGGKDGAKTQLRDQLERIARAEDAAAAAASEDPEPSGAPAGREGEGNKSQDHPEVDWRNKNEKFVAVKGLPKTKCPFRPVYREMLINGHSYKVIKVAG</sequence>
<feature type="compositionally biased region" description="Low complexity" evidence="2">
    <location>
        <begin position="477"/>
        <end position="493"/>
    </location>
</feature>
<reference evidence="3" key="1">
    <citation type="journal article" date="2009" name="Rice">
        <title>De Novo Next Generation Sequencing of Plant Genomes.</title>
        <authorList>
            <person name="Rounsley S."/>
            <person name="Marri P.R."/>
            <person name="Yu Y."/>
            <person name="He R."/>
            <person name="Sisneros N."/>
            <person name="Goicoechea J.L."/>
            <person name="Lee S.J."/>
            <person name="Angelova A."/>
            <person name="Kudrna D."/>
            <person name="Luo M."/>
            <person name="Affourtit J."/>
            <person name="Desany B."/>
            <person name="Knight J."/>
            <person name="Niazi F."/>
            <person name="Egholm M."/>
            <person name="Wing R.A."/>
        </authorList>
    </citation>
    <scope>NUCLEOTIDE SEQUENCE [LARGE SCALE GENOMIC DNA]</scope>
    <source>
        <strain evidence="3">cv. IRGC 105608</strain>
    </source>
</reference>
<evidence type="ECO:0000313" key="4">
    <source>
        <dbReference type="Proteomes" id="UP000026960"/>
    </source>
</evidence>
<feature type="compositionally biased region" description="Low complexity" evidence="2">
    <location>
        <begin position="158"/>
        <end position="167"/>
    </location>
</feature>
<feature type="compositionally biased region" description="Basic and acidic residues" evidence="2">
    <location>
        <begin position="82"/>
        <end position="91"/>
    </location>
</feature>
<dbReference type="Gramene" id="OBART02G15290.1">
    <property type="protein sequence ID" value="OBART02G15290.1"/>
    <property type="gene ID" value="OBART02G15290"/>
</dbReference>
<feature type="region of interest" description="Disordered" evidence="2">
    <location>
        <begin position="15"/>
        <end position="103"/>
    </location>
</feature>
<reference evidence="3" key="2">
    <citation type="submission" date="2015-03" db="UniProtKB">
        <authorList>
            <consortium name="EnsemblPlants"/>
        </authorList>
    </citation>
    <scope>IDENTIFICATION</scope>
</reference>
<evidence type="ECO:0000313" key="3">
    <source>
        <dbReference type="EnsemblPlants" id="OBART02G15290.1"/>
    </source>
</evidence>
<keyword evidence="4" id="KW-1185">Reference proteome</keyword>
<feature type="region of interest" description="Disordered" evidence="2">
    <location>
        <begin position="147"/>
        <end position="210"/>
    </location>
</feature>
<dbReference type="AlphaFoldDB" id="A0A0D3F4Q2"/>
<dbReference type="Proteomes" id="UP000026960">
    <property type="component" value="Chromosome 2"/>
</dbReference>
<feature type="compositionally biased region" description="Acidic residues" evidence="2">
    <location>
        <begin position="71"/>
        <end position="81"/>
    </location>
</feature>
<feature type="compositionally biased region" description="Basic and acidic residues" evidence="2">
    <location>
        <begin position="495"/>
        <end position="516"/>
    </location>
</feature>
<dbReference type="EnsemblPlants" id="OBART02G15290.1">
    <property type="protein sequence ID" value="OBART02G15290.1"/>
    <property type="gene ID" value="OBART02G15290"/>
</dbReference>
<evidence type="ECO:0000256" key="1">
    <source>
        <dbReference type="SAM" id="Coils"/>
    </source>
</evidence>
<accession>A0A0D3F4Q2</accession>
<dbReference type="PaxDb" id="65489-OBART02G15290.1"/>
<proteinExistence type="predicted"/>
<evidence type="ECO:0000256" key="2">
    <source>
        <dbReference type="SAM" id="MobiDB-lite"/>
    </source>
</evidence>
<feature type="coiled-coil region" evidence="1">
    <location>
        <begin position="309"/>
        <end position="357"/>
    </location>
</feature>